<dbReference type="InterPro" id="IPR046960">
    <property type="entry name" value="PPR_At4g14850-like_plant"/>
</dbReference>
<dbReference type="Gene3D" id="1.25.40.10">
    <property type="entry name" value="Tetratricopeptide repeat domain"/>
    <property type="match status" value="3"/>
</dbReference>
<dbReference type="NCBIfam" id="TIGR00756">
    <property type="entry name" value="PPR"/>
    <property type="match status" value="4"/>
</dbReference>
<sequence>MFVRGLDQDNLLLSRFIVTCSDKGLLDHATSVFFHKTRKNIYLYNTMIKALSSNSRVKDAVFIYNEARFIGLRPDSYSFPFLLKGVSRLGEGGLSFGRWIHCHVISAGFDTDVHVGVALVQMYASCGYVRDARKVFDEMPLRDVATWNAMISAYCKVDEVERACALFEIMPERNVISWTSLISGYAQVNKPCEAVALFRRMQTDGVLPDEVTMLVTLSACAQLGALELGEWIHNYIDKNNIHKTTSLNNALIDMYAKSGNIKKAIWVFENMKDRCVITWTTAITGLASHGLGKEALEIFSRMERAHVRPNEVTLIAVLSACSHGGLVELGLWYFNNLLPRYGIKPRIEHYGCMIDLLGRSGCICEAQEVLNSMPFEANAAIWGSLLAASRLYRNVEIGERALKHLIKLEPHNSGNLSLLSNIYSSVGQWNEAGFTRKVMRDTGVKKISGVSCIELNNRVHEFVSGNSLHPQYERIHEVLSELNRLIRVEF</sequence>
<dbReference type="Pfam" id="PF13041">
    <property type="entry name" value="PPR_2"/>
    <property type="match status" value="3"/>
</dbReference>
<dbReference type="FunFam" id="1.25.40.10:FF:000242">
    <property type="entry name" value="Pentatricopeptide repeat-containing protein"/>
    <property type="match status" value="1"/>
</dbReference>
<gene>
    <name evidence="3" type="ORF">LSALG_LOCUS29532</name>
</gene>
<reference evidence="3" key="1">
    <citation type="submission" date="2023-04" db="EMBL/GenBank/DDBJ databases">
        <authorList>
            <person name="Vijverberg K."/>
            <person name="Xiong W."/>
            <person name="Schranz E."/>
        </authorList>
    </citation>
    <scope>NUCLEOTIDE SEQUENCE</scope>
</reference>
<dbReference type="Pfam" id="PF01535">
    <property type="entry name" value="PPR"/>
    <property type="match status" value="3"/>
</dbReference>
<evidence type="ECO:0000256" key="2">
    <source>
        <dbReference type="PROSITE-ProRule" id="PRU00708"/>
    </source>
</evidence>
<dbReference type="GO" id="GO:0009451">
    <property type="term" value="P:RNA modification"/>
    <property type="evidence" value="ECO:0007669"/>
    <property type="project" value="InterPro"/>
</dbReference>
<dbReference type="Proteomes" id="UP001177003">
    <property type="component" value="Chromosome 6"/>
</dbReference>
<feature type="repeat" description="PPR" evidence="2">
    <location>
        <begin position="40"/>
        <end position="74"/>
    </location>
</feature>
<feature type="repeat" description="PPR" evidence="2">
    <location>
        <begin position="174"/>
        <end position="208"/>
    </location>
</feature>
<evidence type="ECO:0000313" key="3">
    <source>
        <dbReference type="EMBL" id="CAI9290336.1"/>
    </source>
</evidence>
<dbReference type="AlphaFoldDB" id="A0AA36EBI5"/>
<dbReference type="EMBL" id="OX465082">
    <property type="protein sequence ID" value="CAI9290336.1"/>
    <property type="molecule type" value="Genomic_DNA"/>
</dbReference>
<dbReference type="GO" id="GO:0003723">
    <property type="term" value="F:RNA binding"/>
    <property type="evidence" value="ECO:0007669"/>
    <property type="project" value="InterPro"/>
</dbReference>
<keyword evidence="1" id="KW-0677">Repeat</keyword>
<dbReference type="FunFam" id="1.25.40.10:FF:000348">
    <property type="entry name" value="Pentatricopeptide repeat-containing protein chloroplastic"/>
    <property type="match status" value="1"/>
</dbReference>
<dbReference type="InterPro" id="IPR046848">
    <property type="entry name" value="E_motif"/>
</dbReference>
<dbReference type="Pfam" id="PF12854">
    <property type="entry name" value="PPR_1"/>
    <property type="match status" value="1"/>
</dbReference>
<dbReference type="InterPro" id="IPR002885">
    <property type="entry name" value="PPR_rpt"/>
</dbReference>
<proteinExistence type="predicted"/>
<feature type="repeat" description="PPR" evidence="2">
    <location>
        <begin position="275"/>
        <end position="309"/>
    </location>
</feature>
<feature type="repeat" description="PPR" evidence="2">
    <location>
        <begin position="244"/>
        <end position="274"/>
    </location>
</feature>
<name>A0AA36EBI5_LACSI</name>
<evidence type="ECO:0000256" key="1">
    <source>
        <dbReference type="ARBA" id="ARBA00022737"/>
    </source>
</evidence>
<organism evidence="3 4">
    <name type="scientific">Lactuca saligna</name>
    <name type="common">Willowleaf lettuce</name>
    <dbReference type="NCBI Taxonomy" id="75948"/>
    <lineage>
        <taxon>Eukaryota</taxon>
        <taxon>Viridiplantae</taxon>
        <taxon>Streptophyta</taxon>
        <taxon>Embryophyta</taxon>
        <taxon>Tracheophyta</taxon>
        <taxon>Spermatophyta</taxon>
        <taxon>Magnoliopsida</taxon>
        <taxon>eudicotyledons</taxon>
        <taxon>Gunneridae</taxon>
        <taxon>Pentapetalae</taxon>
        <taxon>asterids</taxon>
        <taxon>campanulids</taxon>
        <taxon>Asterales</taxon>
        <taxon>Asteraceae</taxon>
        <taxon>Cichorioideae</taxon>
        <taxon>Cichorieae</taxon>
        <taxon>Lactucinae</taxon>
        <taxon>Lactuca</taxon>
    </lineage>
</organism>
<keyword evidence="4" id="KW-1185">Reference proteome</keyword>
<accession>A0AA36EBI5</accession>
<dbReference type="PANTHER" id="PTHR47926">
    <property type="entry name" value="PENTATRICOPEPTIDE REPEAT-CONTAINING PROTEIN"/>
    <property type="match status" value="1"/>
</dbReference>
<dbReference type="PANTHER" id="PTHR47926:SF432">
    <property type="entry name" value="(WILD MALAYSIAN BANANA) HYPOTHETICAL PROTEIN"/>
    <property type="match status" value="1"/>
</dbReference>
<dbReference type="InterPro" id="IPR011990">
    <property type="entry name" value="TPR-like_helical_dom_sf"/>
</dbReference>
<dbReference type="PROSITE" id="PS51375">
    <property type="entry name" value="PPR"/>
    <property type="match status" value="5"/>
</dbReference>
<dbReference type="Pfam" id="PF20431">
    <property type="entry name" value="E_motif"/>
    <property type="match status" value="1"/>
</dbReference>
<feature type="repeat" description="PPR" evidence="2">
    <location>
        <begin position="143"/>
        <end position="173"/>
    </location>
</feature>
<evidence type="ECO:0000313" key="4">
    <source>
        <dbReference type="Proteomes" id="UP001177003"/>
    </source>
</evidence>
<protein>
    <submittedName>
        <fullName evidence="3">Uncharacterized protein</fullName>
    </submittedName>
</protein>